<proteinExistence type="predicted"/>
<evidence type="ECO:0008006" key="4">
    <source>
        <dbReference type="Google" id="ProtNLM"/>
    </source>
</evidence>
<gene>
    <name evidence="2" type="ORF">QYE76_065667</name>
</gene>
<sequence length="495" mass="52935">MNTMTMGVRREKADKLAAAAEQGRLRSTLDRSVSELGPRTVSSALMTLVDVIDLEYDEWYVKVDVIDLSTDEDSVKKYGNFEEEDDDDNVPRSENLAEAATSSPISEQGVAATASLSLVDHGSAMSSLMTDKSMQPENQDFLATSDVSKEATQSGNHELIAAGDCVGKAMQSEHEAGIFSPMTEQAAATSLLLTKQGAIISSLKIDESMLSGNQVFAAALDYAEDDGNVPQSENLGEAATSSPISEQDATASASQGNTTMNDKVCNSGSNGCTIQGCTNSEHGGTHLCIIHNSRPHIRCCAVIECTKVARKGSQGRTDRCIKHGGGKRCKYDRCGKGARGKTDYCIAHGGGRRCKFQGCKKHAQGPRDYCLEHGGGRRKYLGCSAGTCGEDICSMHITSLLSGNNSDHKMMPAPAPAPACQAKMVEPSKRRNSHSVIGGGSQKRQNTNDYVNTSVETGEQKVRVFLFQNDMLKAQQTTRRLNPRVTSAAGSPSRS</sequence>
<name>A0AAD8SBC3_LOLMU</name>
<dbReference type="EMBL" id="JAUUTY010000004">
    <property type="protein sequence ID" value="KAK1647862.1"/>
    <property type="molecule type" value="Genomic_DNA"/>
</dbReference>
<evidence type="ECO:0000313" key="3">
    <source>
        <dbReference type="Proteomes" id="UP001231189"/>
    </source>
</evidence>
<protein>
    <recommendedName>
        <fullName evidence="4">WRKY transcription factor 19</fullName>
    </recommendedName>
</protein>
<dbReference type="PANTHER" id="PTHR31827:SF1">
    <property type="entry name" value="EMB|CAB89363.1"/>
    <property type="match status" value="1"/>
</dbReference>
<reference evidence="2" key="1">
    <citation type="submission" date="2023-07" db="EMBL/GenBank/DDBJ databases">
        <title>A chromosome-level genome assembly of Lolium multiflorum.</title>
        <authorList>
            <person name="Chen Y."/>
            <person name="Copetti D."/>
            <person name="Kolliker R."/>
            <person name="Studer B."/>
        </authorList>
    </citation>
    <scope>NUCLEOTIDE SEQUENCE</scope>
    <source>
        <strain evidence="2">02402/16</strain>
        <tissue evidence="2">Leaf</tissue>
    </source>
</reference>
<dbReference type="PANTHER" id="PTHR31827">
    <property type="entry name" value="EMB|CAB89363.1"/>
    <property type="match status" value="1"/>
</dbReference>
<organism evidence="2 3">
    <name type="scientific">Lolium multiflorum</name>
    <name type="common">Italian ryegrass</name>
    <name type="synonym">Lolium perenne subsp. multiflorum</name>
    <dbReference type="NCBI Taxonomy" id="4521"/>
    <lineage>
        <taxon>Eukaryota</taxon>
        <taxon>Viridiplantae</taxon>
        <taxon>Streptophyta</taxon>
        <taxon>Embryophyta</taxon>
        <taxon>Tracheophyta</taxon>
        <taxon>Spermatophyta</taxon>
        <taxon>Magnoliopsida</taxon>
        <taxon>Liliopsida</taxon>
        <taxon>Poales</taxon>
        <taxon>Poaceae</taxon>
        <taxon>BOP clade</taxon>
        <taxon>Pooideae</taxon>
        <taxon>Poodae</taxon>
        <taxon>Poeae</taxon>
        <taxon>Poeae Chloroplast Group 2 (Poeae type)</taxon>
        <taxon>Loliodinae</taxon>
        <taxon>Loliinae</taxon>
        <taxon>Lolium</taxon>
    </lineage>
</organism>
<comment type="caution">
    <text evidence="2">The sequence shown here is derived from an EMBL/GenBank/DDBJ whole genome shotgun (WGS) entry which is preliminary data.</text>
</comment>
<keyword evidence="3" id="KW-1185">Reference proteome</keyword>
<feature type="compositionally biased region" description="Polar residues" evidence="1">
    <location>
        <begin position="229"/>
        <end position="258"/>
    </location>
</feature>
<evidence type="ECO:0000313" key="2">
    <source>
        <dbReference type="EMBL" id="KAK1647862.1"/>
    </source>
</evidence>
<accession>A0AAD8SBC3</accession>
<evidence type="ECO:0000256" key="1">
    <source>
        <dbReference type="SAM" id="MobiDB-lite"/>
    </source>
</evidence>
<dbReference type="Proteomes" id="UP001231189">
    <property type="component" value="Unassembled WGS sequence"/>
</dbReference>
<feature type="region of interest" description="Disordered" evidence="1">
    <location>
        <begin position="81"/>
        <end position="108"/>
    </location>
</feature>
<feature type="region of interest" description="Disordered" evidence="1">
    <location>
        <begin position="475"/>
        <end position="495"/>
    </location>
</feature>
<dbReference type="AlphaFoldDB" id="A0AAD8SBC3"/>
<feature type="region of interest" description="Disordered" evidence="1">
    <location>
        <begin position="227"/>
        <end position="258"/>
    </location>
</feature>